<accession>A0ABM7YCB6</accession>
<evidence type="ECO:0000313" key="8">
    <source>
        <dbReference type="Proteomes" id="UP000831817"/>
    </source>
</evidence>
<evidence type="ECO:0000259" key="6">
    <source>
        <dbReference type="Pfam" id="PF00520"/>
    </source>
</evidence>
<feature type="transmembrane region" description="Helical" evidence="5">
    <location>
        <begin position="164"/>
        <end position="181"/>
    </location>
</feature>
<evidence type="ECO:0000256" key="5">
    <source>
        <dbReference type="SAM" id="Phobius"/>
    </source>
</evidence>
<feature type="transmembrane region" description="Helical" evidence="5">
    <location>
        <begin position="83"/>
        <end position="100"/>
    </location>
</feature>
<evidence type="ECO:0000256" key="1">
    <source>
        <dbReference type="ARBA" id="ARBA00004141"/>
    </source>
</evidence>
<sequence>MVVLFAILSYNEHWIHGKTKKLGTAKYFSTTKHNSNNGIFMDYRKLIRAKDLTLLVLITLDIVLLSYISFYPSNTTIVNAIDQFDLILCIILFIEFAVNLKRADNRKKFLRENWPDVFAFIPVRFFRVFRFIRIIRVMKVLALFRKYLEKFFTFLVDTHLDKALGILLFAIVGGALFFYTVESGVNRSLHDPLDSFWHSLTTTIAGEVVISPTTIYGKVITSILMLVGITFVGSSQLPWSHGL</sequence>
<feature type="transmembrane region" description="Helical" evidence="5">
    <location>
        <begin position="219"/>
        <end position="239"/>
    </location>
</feature>
<dbReference type="Proteomes" id="UP000831817">
    <property type="component" value="Chromosome"/>
</dbReference>
<comment type="subcellular location">
    <subcellularLocation>
        <location evidence="1">Membrane</location>
        <topology evidence="1">Multi-pass membrane protein</topology>
    </subcellularLocation>
</comment>
<protein>
    <recommendedName>
        <fullName evidence="6">Ion transport domain-containing protein</fullName>
    </recommendedName>
</protein>
<evidence type="ECO:0000313" key="7">
    <source>
        <dbReference type="EMBL" id="BDH78971.1"/>
    </source>
</evidence>
<dbReference type="Gene3D" id="1.10.287.70">
    <property type="match status" value="1"/>
</dbReference>
<gene>
    <name evidence="7" type="ORF">MTTB_03500</name>
</gene>
<proteinExistence type="predicted"/>
<organism evidence="7 8">
    <name type="scientific">Methanothermobacter tenebrarum</name>
    <dbReference type="NCBI Taxonomy" id="680118"/>
    <lineage>
        <taxon>Archaea</taxon>
        <taxon>Methanobacteriati</taxon>
        <taxon>Methanobacteriota</taxon>
        <taxon>Methanomada group</taxon>
        <taxon>Methanobacteria</taxon>
        <taxon>Methanobacteriales</taxon>
        <taxon>Methanobacteriaceae</taxon>
        <taxon>Methanothermobacter</taxon>
    </lineage>
</organism>
<keyword evidence="4 5" id="KW-0472">Membrane</keyword>
<dbReference type="InterPro" id="IPR005821">
    <property type="entry name" value="Ion_trans_dom"/>
</dbReference>
<evidence type="ECO:0000256" key="2">
    <source>
        <dbReference type="ARBA" id="ARBA00022692"/>
    </source>
</evidence>
<evidence type="ECO:0000256" key="4">
    <source>
        <dbReference type="ARBA" id="ARBA00023136"/>
    </source>
</evidence>
<dbReference type="Gene3D" id="1.20.120.350">
    <property type="entry name" value="Voltage-gated potassium channels. Chain C"/>
    <property type="match status" value="1"/>
</dbReference>
<name>A0ABM7YCB6_9EURY</name>
<keyword evidence="3 5" id="KW-1133">Transmembrane helix</keyword>
<dbReference type="SUPFAM" id="SSF81324">
    <property type="entry name" value="Voltage-gated potassium channels"/>
    <property type="match status" value="1"/>
</dbReference>
<dbReference type="InterPro" id="IPR027359">
    <property type="entry name" value="Volt_channel_dom_sf"/>
</dbReference>
<keyword evidence="2 5" id="KW-0812">Transmembrane</keyword>
<dbReference type="Pfam" id="PF00520">
    <property type="entry name" value="Ion_trans"/>
    <property type="match status" value="1"/>
</dbReference>
<reference evidence="7 8" key="1">
    <citation type="submission" date="2022-04" db="EMBL/GenBank/DDBJ databases">
        <title>Complete genome of Methanothermobacter tenebrarum strain RMAS.</title>
        <authorList>
            <person name="Nakamura K."/>
            <person name="Oshima K."/>
            <person name="Hattori M."/>
            <person name="Kamagata Y."/>
            <person name="Takamizawa K."/>
        </authorList>
    </citation>
    <scope>NUCLEOTIDE SEQUENCE [LARGE SCALE GENOMIC DNA]</scope>
    <source>
        <strain evidence="7 8">RMAS</strain>
    </source>
</reference>
<keyword evidence="8" id="KW-1185">Reference proteome</keyword>
<feature type="transmembrane region" description="Helical" evidence="5">
    <location>
        <begin position="52"/>
        <end position="71"/>
    </location>
</feature>
<dbReference type="EMBL" id="AP025698">
    <property type="protein sequence ID" value="BDH78971.1"/>
    <property type="molecule type" value="Genomic_DNA"/>
</dbReference>
<evidence type="ECO:0000256" key="3">
    <source>
        <dbReference type="ARBA" id="ARBA00022989"/>
    </source>
</evidence>
<feature type="domain" description="Ion transport" evidence="6">
    <location>
        <begin position="52"/>
        <end position="230"/>
    </location>
</feature>